<dbReference type="RefSeq" id="WP_010940734.1">
    <property type="nucleotide sequence ID" value="NC_002939.5"/>
</dbReference>
<evidence type="ECO:0000313" key="2">
    <source>
        <dbReference type="Proteomes" id="UP000000577"/>
    </source>
</evidence>
<dbReference type="STRING" id="243231.GSU0056"/>
<dbReference type="Pfam" id="PF09720">
    <property type="entry name" value="Unstab_antitox"/>
    <property type="match status" value="1"/>
</dbReference>
<dbReference type="NCBIfam" id="TIGR02574">
    <property type="entry name" value="stabl_TIGR02574"/>
    <property type="match status" value="1"/>
</dbReference>
<dbReference type="KEGG" id="gsu:GSU0056"/>
<dbReference type="OrthoDB" id="8909055at2"/>
<dbReference type="AlphaFoldDB" id="Q74H37"/>
<accession>Q74H37</accession>
<evidence type="ECO:0000313" key="1">
    <source>
        <dbReference type="EMBL" id="AAR33391.2"/>
    </source>
</evidence>
<gene>
    <name evidence="1" type="ordered locus">GSU0056</name>
</gene>
<organism evidence="1 2">
    <name type="scientific">Geobacter sulfurreducens (strain ATCC 51573 / DSM 12127 / PCA)</name>
    <dbReference type="NCBI Taxonomy" id="243231"/>
    <lineage>
        <taxon>Bacteria</taxon>
        <taxon>Pseudomonadati</taxon>
        <taxon>Thermodesulfobacteriota</taxon>
        <taxon>Desulfuromonadia</taxon>
        <taxon>Geobacterales</taxon>
        <taxon>Geobacteraceae</taxon>
        <taxon>Geobacter</taxon>
    </lineage>
</organism>
<name>Q74H37_GEOSL</name>
<keyword evidence="2" id="KW-1185">Reference proteome</keyword>
<proteinExistence type="predicted"/>
<dbReference type="HOGENOM" id="CLU_185169_1_1_7"/>
<reference evidence="1 2" key="2">
    <citation type="journal article" date="2012" name="BMC Genomics">
        <title>Comparative genomic analysis of Geobacter sulfurreducens KN400, a strain with enhanced capacity for extracellular electron transfer and electricity production.</title>
        <authorList>
            <person name="Butler J.E."/>
            <person name="Young N.D."/>
            <person name="Aklujkar M."/>
            <person name="Lovley D.R."/>
        </authorList>
    </citation>
    <scope>NUCLEOTIDE SEQUENCE [LARGE SCALE GENOMIC DNA]</scope>
    <source>
        <strain evidence="2">ATCC 51573 / DSM 12127 / PCA</strain>
    </source>
</reference>
<dbReference type="EMBL" id="AE017180">
    <property type="protein sequence ID" value="AAR33391.2"/>
    <property type="molecule type" value="Genomic_DNA"/>
</dbReference>
<sequence length="75" mass="8728">MGRLAKENILDLSISERIQLVEDIWDSIASVPESVQLTDEQKIELDRRLDAYHADPGKGSPWDIVRERIRNRRDV</sequence>
<dbReference type="PATRIC" id="fig|243231.5.peg.56"/>
<dbReference type="eggNOG" id="ENOG5033AKF">
    <property type="taxonomic scope" value="Bacteria"/>
</dbReference>
<dbReference type="InParanoid" id="Q74H37"/>
<dbReference type="EnsemblBacteria" id="AAR33391">
    <property type="protein sequence ID" value="AAR33391"/>
    <property type="gene ID" value="GSU0056"/>
</dbReference>
<dbReference type="InterPro" id="IPR013406">
    <property type="entry name" value="CHP02574_addiction_mod"/>
</dbReference>
<dbReference type="Proteomes" id="UP000000577">
    <property type="component" value="Chromosome"/>
</dbReference>
<protein>
    <submittedName>
        <fullName evidence="1">Antitoxin</fullName>
    </submittedName>
</protein>
<reference evidence="1 2" key="1">
    <citation type="journal article" date="2003" name="Science">
        <title>Genome of Geobacter sulfurreducens: metal reduction in subsurface environments.</title>
        <authorList>
            <person name="Methe B.A."/>
            <person name="Nelson K.E."/>
            <person name="Eisen J.A."/>
            <person name="Paulsen I.T."/>
            <person name="Nelson W."/>
            <person name="Heidelberg J.F."/>
            <person name="Wu D."/>
            <person name="Wu M."/>
            <person name="Ward N."/>
            <person name="Beanan M.J."/>
            <person name="Dodson R.J."/>
            <person name="Madupu R."/>
            <person name="Brinkac L.M."/>
            <person name="Daugherty S.C."/>
            <person name="DeBoy R.T."/>
            <person name="Durkin A.S."/>
            <person name="Gwinn M."/>
            <person name="Kolonay J.F."/>
            <person name="Sullivan S.A."/>
            <person name="Haft D.H."/>
            <person name="Selengut J."/>
            <person name="Davidsen T.M."/>
            <person name="Zafar N."/>
            <person name="White O."/>
            <person name="Tran B."/>
            <person name="Romero C."/>
            <person name="Forberger H.A."/>
            <person name="Weidman J."/>
            <person name="Khouri H."/>
            <person name="Feldblyum T.V."/>
            <person name="Utterback T.R."/>
            <person name="Van Aken S.E."/>
            <person name="Lovley D.R."/>
            <person name="Fraser C.M."/>
        </authorList>
    </citation>
    <scope>NUCLEOTIDE SEQUENCE [LARGE SCALE GENOMIC DNA]</scope>
    <source>
        <strain evidence="2">ATCC 51573 / DSM 12127 / PCA</strain>
    </source>
</reference>